<reference evidence="10" key="1">
    <citation type="submission" date="2019-08" db="EMBL/GenBank/DDBJ databases">
        <authorList>
            <person name="Kucharzyk K."/>
            <person name="Murdoch R.W."/>
            <person name="Higgins S."/>
            <person name="Loffler F."/>
        </authorList>
    </citation>
    <scope>NUCLEOTIDE SEQUENCE</scope>
</reference>
<sequence>MRTHFSLSNRSRRRHYTIVEMMMVVAVFMIILAMITAAWLNSGPQVKLKSAARMVNAQLNLARAKAVAERKPVGVHFASSGEDYYRYGCRLFYDDNKNGTKAATENFVPDEEWVTLPGGVVFAVRTSGSDPQCVFSNAAPQDIAFDAKGRVVSGSATVPFYVTAGDRKTGPIQTGAYRGEPYFKFEVNSFTGRSTATYYEVND</sequence>
<evidence type="ECO:0000259" key="9">
    <source>
        <dbReference type="Pfam" id="PF12019"/>
    </source>
</evidence>
<keyword evidence="2" id="KW-1003">Cell membrane</keyword>
<feature type="domain" description="General secretion pathway GspH" evidence="9">
    <location>
        <begin position="51"/>
        <end position="156"/>
    </location>
</feature>
<dbReference type="InterPro" id="IPR022346">
    <property type="entry name" value="T2SS_GspH"/>
</dbReference>
<dbReference type="Gene3D" id="3.55.40.10">
    <property type="entry name" value="minor pseudopilin epsh domain"/>
    <property type="match status" value="1"/>
</dbReference>
<dbReference type="GO" id="GO:0015628">
    <property type="term" value="P:protein secretion by the type II secretion system"/>
    <property type="evidence" value="ECO:0007669"/>
    <property type="project" value="InterPro"/>
</dbReference>
<evidence type="ECO:0000256" key="4">
    <source>
        <dbReference type="ARBA" id="ARBA00022519"/>
    </source>
</evidence>
<keyword evidence="3" id="KW-0488">Methylation</keyword>
<evidence type="ECO:0000256" key="6">
    <source>
        <dbReference type="ARBA" id="ARBA00022989"/>
    </source>
</evidence>
<protein>
    <recommendedName>
        <fullName evidence="9">General secretion pathway GspH domain-containing protein</fullName>
    </recommendedName>
</protein>
<proteinExistence type="predicted"/>
<evidence type="ECO:0000256" key="2">
    <source>
        <dbReference type="ARBA" id="ARBA00022475"/>
    </source>
</evidence>
<keyword evidence="7 8" id="KW-0472">Membrane</keyword>
<name>A0A645DGX7_9ZZZZ</name>
<comment type="caution">
    <text evidence="10">The sequence shown here is derived from an EMBL/GenBank/DDBJ whole genome shotgun (WGS) entry which is preliminary data.</text>
</comment>
<dbReference type="EMBL" id="VSSQ01036180">
    <property type="protein sequence ID" value="MPM88586.1"/>
    <property type="molecule type" value="Genomic_DNA"/>
</dbReference>
<evidence type="ECO:0000256" key="8">
    <source>
        <dbReference type="SAM" id="Phobius"/>
    </source>
</evidence>
<evidence type="ECO:0000313" key="10">
    <source>
        <dbReference type="EMBL" id="MPM88586.1"/>
    </source>
</evidence>
<evidence type="ECO:0000256" key="5">
    <source>
        <dbReference type="ARBA" id="ARBA00022692"/>
    </source>
</evidence>
<dbReference type="GO" id="GO:0015627">
    <property type="term" value="C:type II protein secretion system complex"/>
    <property type="evidence" value="ECO:0007669"/>
    <property type="project" value="InterPro"/>
</dbReference>
<comment type="subcellular location">
    <subcellularLocation>
        <location evidence="1">Cell inner membrane</location>
        <topology evidence="1">Single-pass membrane protein</topology>
    </subcellularLocation>
</comment>
<gene>
    <name evidence="10" type="ORF">SDC9_135690</name>
</gene>
<accession>A0A645DGX7</accession>
<evidence type="ECO:0000256" key="1">
    <source>
        <dbReference type="ARBA" id="ARBA00004377"/>
    </source>
</evidence>
<keyword evidence="4" id="KW-0997">Cell inner membrane</keyword>
<dbReference type="GO" id="GO:0005886">
    <property type="term" value="C:plasma membrane"/>
    <property type="evidence" value="ECO:0007669"/>
    <property type="project" value="UniProtKB-SubCell"/>
</dbReference>
<keyword evidence="6 8" id="KW-1133">Transmembrane helix</keyword>
<dbReference type="SUPFAM" id="SSF54523">
    <property type="entry name" value="Pili subunits"/>
    <property type="match status" value="1"/>
</dbReference>
<organism evidence="10">
    <name type="scientific">bioreactor metagenome</name>
    <dbReference type="NCBI Taxonomy" id="1076179"/>
    <lineage>
        <taxon>unclassified sequences</taxon>
        <taxon>metagenomes</taxon>
        <taxon>ecological metagenomes</taxon>
    </lineage>
</organism>
<dbReference type="Pfam" id="PF12019">
    <property type="entry name" value="GspH"/>
    <property type="match status" value="1"/>
</dbReference>
<feature type="transmembrane region" description="Helical" evidence="8">
    <location>
        <begin position="21"/>
        <end position="40"/>
    </location>
</feature>
<dbReference type="AlphaFoldDB" id="A0A645DGX7"/>
<evidence type="ECO:0000256" key="7">
    <source>
        <dbReference type="ARBA" id="ARBA00023136"/>
    </source>
</evidence>
<keyword evidence="5 8" id="KW-0812">Transmembrane</keyword>
<evidence type="ECO:0000256" key="3">
    <source>
        <dbReference type="ARBA" id="ARBA00022481"/>
    </source>
</evidence>
<dbReference type="InterPro" id="IPR045584">
    <property type="entry name" value="Pilin-like"/>
</dbReference>